<dbReference type="AlphaFoldDB" id="A0A2T1NC17"/>
<keyword evidence="8" id="KW-0732">Signal</keyword>
<dbReference type="Gene3D" id="2.40.170.20">
    <property type="entry name" value="TonB-dependent receptor, beta-barrel domain"/>
    <property type="match status" value="1"/>
</dbReference>
<name>A0A2T1NC17_9FLAO</name>
<keyword evidence="4 7" id="KW-0812">Transmembrane</keyword>
<evidence type="ECO:0000259" key="9">
    <source>
        <dbReference type="Pfam" id="PF07715"/>
    </source>
</evidence>
<dbReference type="InterPro" id="IPR037066">
    <property type="entry name" value="Plug_dom_sf"/>
</dbReference>
<evidence type="ECO:0000256" key="3">
    <source>
        <dbReference type="ARBA" id="ARBA00022452"/>
    </source>
</evidence>
<dbReference type="FunFam" id="2.60.40.1120:FF:000003">
    <property type="entry name" value="Outer membrane protein Omp121"/>
    <property type="match status" value="1"/>
</dbReference>
<evidence type="ECO:0000256" key="6">
    <source>
        <dbReference type="ARBA" id="ARBA00023237"/>
    </source>
</evidence>
<evidence type="ECO:0000256" key="4">
    <source>
        <dbReference type="ARBA" id="ARBA00022692"/>
    </source>
</evidence>
<protein>
    <submittedName>
        <fullName evidence="10">SusC/RagA family protein</fullName>
    </submittedName>
</protein>
<dbReference type="InterPro" id="IPR023996">
    <property type="entry name" value="TonB-dep_OMP_SusC/RagA"/>
</dbReference>
<dbReference type="RefSeq" id="WP_106462108.1">
    <property type="nucleotide sequence ID" value="NZ_PXOQ01000007.1"/>
</dbReference>
<dbReference type="PANTHER" id="PTHR30069">
    <property type="entry name" value="TONB-DEPENDENT OUTER MEMBRANE RECEPTOR"/>
    <property type="match status" value="1"/>
</dbReference>
<dbReference type="Gene3D" id="2.170.130.10">
    <property type="entry name" value="TonB-dependent receptor, plug domain"/>
    <property type="match status" value="1"/>
</dbReference>
<dbReference type="PANTHER" id="PTHR30069:SF37">
    <property type="entry name" value="FERRIC VIBRIOBACTIN RECEPTOR VIUA"/>
    <property type="match status" value="1"/>
</dbReference>
<evidence type="ECO:0000256" key="5">
    <source>
        <dbReference type="ARBA" id="ARBA00023136"/>
    </source>
</evidence>
<evidence type="ECO:0000313" key="11">
    <source>
        <dbReference type="Proteomes" id="UP000238426"/>
    </source>
</evidence>
<dbReference type="FunFam" id="2.170.130.10:FF:000003">
    <property type="entry name" value="SusC/RagA family TonB-linked outer membrane protein"/>
    <property type="match status" value="1"/>
</dbReference>
<dbReference type="GO" id="GO:0009279">
    <property type="term" value="C:cell outer membrane"/>
    <property type="evidence" value="ECO:0007669"/>
    <property type="project" value="UniProtKB-SubCell"/>
</dbReference>
<dbReference type="InterPro" id="IPR008969">
    <property type="entry name" value="CarboxyPept-like_regulatory"/>
</dbReference>
<dbReference type="PROSITE" id="PS52016">
    <property type="entry name" value="TONB_DEPENDENT_REC_3"/>
    <property type="match status" value="1"/>
</dbReference>
<comment type="subcellular location">
    <subcellularLocation>
        <location evidence="1 7">Cell outer membrane</location>
        <topology evidence="1 7">Multi-pass membrane protein</topology>
    </subcellularLocation>
</comment>
<evidence type="ECO:0000256" key="8">
    <source>
        <dbReference type="SAM" id="SignalP"/>
    </source>
</evidence>
<dbReference type="Gene3D" id="2.60.40.1120">
    <property type="entry name" value="Carboxypeptidase-like, regulatory domain"/>
    <property type="match status" value="1"/>
</dbReference>
<reference evidence="10 11" key="1">
    <citation type="submission" date="2018-03" db="EMBL/GenBank/DDBJ databases">
        <title>Mesoflavibacter sp. HG37 and Mesoflavibacter sp. HG96 sp.nov., two marine bacteria isolated from seawater of Western Pacific Ocean.</title>
        <authorList>
            <person name="Cheng H."/>
            <person name="Wu Y.-H."/>
            <person name="Guo L.-L."/>
            <person name="Xu X.-W."/>
        </authorList>
    </citation>
    <scope>NUCLEOTIDE SEQUENCE [LARGE SCALE GENOMIC DNA]</scope>
    <source>
        <strain evidence="10 11">KCTC 32269</strain>
    </source>
</reference>
<dbReference type="GO" id="GO:0044718">
    <property type="term" value="P:siderophore transmembrane transport"/>
    <property type="evidence" value="ECO:0007669"/>
    <property type="project" value="TreeGrafter"/>
</dbReference>
<evidence type="ECO:0000256" key="2">
    <source>
        <dbReference type="ARBA" id="ARBA00022448"/>
    </source>
</evidence>
<dbReference type="InterPro" id="IPR036942">
    <property type="entry name" value="Beta-barrel_TonB_sf"/>
</dbReference>
<dbReference type="EMBL" id="PXOQ01000007">
    <property type="protein sequence ID" value="PSG89965.1"/>
    <property type="molecule type" value="Genomic_DNA"/>
</dbReference>
<comment type="similarity">
    <text evidence="7">Belongs to the TonB-dependent receptor family.</text>
</comment>
<dbReference type="SUPFAM" id="SSF56935">
    <property type="entry name" value="Porins"/>
    <property type="match status" value="1"/>
</dbReference>
<keyword evidence="5 7" id="KW-0472">Membrane</keyword>
<evidence type="ECO:0000313" key="10">
    <source>
        <dbReference type="EMBL" id="PSG89965.1"/>
    </source>
</evidence>
<dbReference type="NCBIfam" id="TIGR04056">
    <property type="entry name" value="OMP_RagA_SusC"/>
    <property type="match status" value="1"/>
</dbReference>
<proteinExistence type="inferred from homology"/>
<feature type="signal peptide" evidence="8">
    <location>
        <begin position="1"/>
        <end position="21"/>
    </location>
</feature>
<evidence type="ECO:0000256" key="1">
    <source>
        <dbReference type="ARBA" id="ARBA00004571"/>
    </source>
</evidence>
<dbReference type="Proteomes" id="UP000238426">
    <property type="component" value="Unassembled WGS sequence"/>
</dbReference>
<keyword evidence="3 7" id="KW-1134">Transmembrane beta strand</keyword>
<comment type="caution">
    <text evidence="10">The sequence shown here is derived from an EMBL/GenBank/DDBJ whole genome shotgun (WGS) entry which is preliminary data.</text>
</comment>
<feature type="chain" id="PRO_5015393648" evidence="8">
    <location>
        <begin position="22"/>
        <end position="1015"/>
    </location>
</feature>
<evidence type="ECO:0000256" key="7">
    <source>
        <dbReference type="PROSITE-ProRule" id="PRU01360"/>
    </source>
</evidence>
<keyword evidence="2 7" id="KW-0813">Transport</keyword>
<organism evidence="10 11">
    <name type="scientific">Aurantibacter aestuarii</name>
    <dbReference type="NCBI Taxonomy" id="1266046"/>
    <lineage>
        <taxon>Bacteria</taxon>
        <taxon>Pseudomonadati</taxon>
        <taxon>Bacteroidota</taxon>
        <taxon>Flavobacteriia</taxon>
        <taxon>Flavobacteriales</taxon>
        <taxon>Flavobacteriaceae</taxon>
        <taxon>Aurantibacter</taxon>
    </lineage>
</organism>
<keyword evidence="6 7" id="KW-0998">Cell outer membrane</keyword>
<keyword evidence="11" id="KW-1185">Reference proteome</keyword>
<sequence length="1015" mass="111651">MKKLLTLIALSLMCNFGFSQSNIDISGLVTDSNDGLPIPGVNVIIKNTSKGTTTDFDGNYTISNVMAGDVLQFSYVGYLTQEITVSSNSAINVSLSEDVSQLDEVVIVGYGTQKKKEVTGAVSTVNSETIEALKPTRIEQALQGQVAGVNVTSQSGSPGSASDIRIRGISTNGDNRPLILVDGNVVEDLSVVNPSDIESYTVLKDATAGIYGVRAANGVILITTKTGRKESPLKFEYDAYAGFQQTTRKLPVLNATEYALLKNEAAAANGDPLVFNNIQTLGNGTNWQDEVFENALIFNNSITVSGGSKKSTYSFGSSLLTQDGIVGGPKANFTRYTTRANFGTDILENLKLKANLIYSGTVRKTLPENALGSVLFNAVNFRPTTPVYNENGEFSSSVDHPIEVVNPLKQIENTFNRAQVDKLSGVFGLKYDFWNNFSVESNYQWNYSEVRTRNFNPIVEYGNGSVFDNATNRQYVEGEQFFRDYTYDAFINYEKTFNDAHDVKVTLGTSVFKTTGDFYLTVADGLPDTATFNNASISDGTNVTDPYATISNRFFDSRLLSYFARVQYNYKGKYLFSGVLRRDGSTAFGPNNKFGYFPSASFGWVASDESFLENSSVLNFLKFRTSYGILGNDRIPAFGFESLLTGEGVYVFNDQLQFGSAIGAVSNPEIKWEEQKTFDVGLDARFLKNKIEITADYFSRKTDNLLLQVESSRILGTSAPGSANPTLNAGSVRNSGLEFLISYKDKISDNFSFNLSYNVTSLDNEVLSVENQIGYISGGSFGIGQTDVSRMQEGQPIGVFYGYQTNGIFQNQAEVDSHASQSSLGAVPQPGDLRFVDQNNDGVINEDDRTFIGNPIPDATMGLNLTLNYKNFDFQTYFFASIGNDIVRNYDRNDEVTNLTVYALDRWTGPNSTNSTPRITNGATTNNIFSDYFVEDGSFLRAQNMQLGYTFNKDQLEKIKLDNIRFYVSVSNVFTLTKYRGFDPTTSNGAPIGGGFDNGFYPNPRTFLFGTNIKF</sequence>
<dbReference type="InterPro" id="IPR023997">
    <property type="entry name" value="TonB-dep_OMP_SusC/RagA_CS"/>
</dbReference>
<dbReference type="Pfam" id="PF07715">
    <property type="entry name" value="Plug"/>
    <property type="match status" value="1"/>
</dbReference>
<dbReference type="NCBIfam" id="TIGR04057">
    <property type="entry name" value="SusC_RagA_signa"/>
    <property type="match status" value="1"/>
</dbReference>
<feature type="domain" description="TonB-dependent receptor plug" evidence="9">
    <location>
        <begin position="114"/>
        <end position="219"/>
    </location>
</feature>
<dbReference type="InterPro" id="IPR012910">
    <property type="entry name" value="Plug_dom"/>
</dbReference>
<gene>
    <name evidence="10" type="ORF">C7H52_01460</name>
</gene>
<dbReference type="Pfam" id="PF13715">
    <property type="entry name" value="CarbopepD_reg_2"/>
    <property type="match status" value="1"/>
</dbReference>
<dbReference type="GO" id="GO:0015344">
    <property type="term" value="F:siderophore uptake transmembrane transporter activity"/>
    <property type="evidence" value="ECO:0007669"/>
    <property type="project" value="TreeGrafter"/>
</dbReference>
<accession>A0A2T1NC17</accession>
<dbReference type="OrthoDB" id="9768177at2"/>
<dbReference type="SUPFAM" id="SSF49464">
    <property type="entry name" value="Carboxypeptidase regulatory domain-like"/>
    <property type="match status" value="1"/>
</dbReference>
<dbReference type="InterPro" id="IPR039426">
    <property type="entry name" value="TonB-dep_rcpt-like"/>
</dbReference>